<dbReference type="AlphaFoldDB" id="A0A9P6TUX5"/>
<dbReference type="OrthoDB" id="2404656at2759"/>
<feature type="non-terminal residue" evidence="2">
    <location>
        <position position="102"/>
    </location>
</feature>
<organism evidence="2 3">
    <name type="scientific">Actinomortierella ambigua</name>
    <dbReference type="NCBI Taxonomy" id="1343610"/>
    <lineage>
        <taxon>Eukaryota</taxon>
        <taxon>Fungi</taxon>
        <taxon>Fungi incertae sedis</taxon>
        <taxon>Mucoromycota</taxon>
        <taxon>Mortierellomycotina</taxon>
        <taxon>Mortierellomycetes</taxon>
        <taxon>Mortierellales</taxon>
        <taxon>Mortierellaceae</taxon>
        <taxon>Actinomortierella</taxon>
    </lineage>
</organism>
<feature type="region of interest" description="Disordered" evidence="1">
    <location>
        <begin position="35"/>
        <end position="63"/>
    </location>
</feature>
<dbReference type="EMBL" id="JAAAJB010002134">
    <property type="protein sequence ID" value="KAG0246511.1"/>
    <property type="molecule type" value="Genomic_DNA"/>
</dbReference>
<keyword evidence="3" id="KW-1185">Reference proteome</keyword>
<gene>
    <name evidence="2" type="ORF">DFQ27_002919</name>
</gene>
<name>A0A9P6TUX5_9FUNG</name>
<sequence>MPTPEVPGPDMIEHVACPSCCFSCEKLTDLQDHVESNHIYDADQPLEDDDDSEQAKKRVKQRPKSVSIVGEKQIYTFSTAFDLSPANCLKMPDNAFVELQEI</sequence>
<evidence type="ECO:0000313" key="3">
    <source>
        <dbReference type="Proteomes" id="UP000807716"/>
    </source>
</evidence>
<accession>A0A9P6TUX5</accession>
<protein>
    <submittedName>
        <fullName evidence="2">Uncharacterized protein</fullName>
    </submittedName>
</protein>
<comment type="caution">
    <text evidence="2">The sequence shown here is derived from an EMBL/GenBank/DDBJ whole genome shotgun (WGS) entry which is preliminary data.</text>
</comment>
<evidence type="ECO:0000256" key="1">
    <source>
        <dbReference type="SAM" id="MobiDB-lite"/>
    </source>
</evidence>
<reference evidence="2" key="1">
    <citation type="journal article" date="2020" name="Fungal Divers.">
        <title>Resolving the Mortierellaceae phylogeny through synthesis of multi-gene phylogenetics and phylogenomics.</title>
        <authorList>
            <person name="Vandepol N."/>
            <person name="Liber J."/>
            <person name="Desiro A."/>
            <person name="Na H."/>
            <person name="Kennedy M."/>
            <person name="Barry K."/>
            <person name="Grigoriev I.V."/>
            <person name="Miller A.N."/>
            <person name="O'Donnell K."/>
            <person name="Stajich J.E."/>
            <person name="Bonito G."/>
        </authorList>
    </citation>
    <scope>NUCLEOTIDE SEQUENCE</scope>
    <source>
        <strain evidence="2">BC1065</strain>
    </source>
</reference>
<proteinExistence type="predicted"/>
<dbReference type="Proteomes" id="UP000807716">
    <property type="component" value="Unassembled WGS sequence"/>
</dbReference>
<evidence type="ECO:0000313" key="2">
    <source>
        <dbReference type="EMBL" id="KAG0246511.1"/>
    </source>
</evidence>